<dbReference type="Proteomes" id="UP000276133">
    <property type="component" value="Unassembled WGS sequence"/>
</dbReference>
<name>A0A3M7S9G4_BRAPC</name>
<sequence>MEGKKLKRGKRSYGVGIGIFIFNYQPFLKPYKISMVNHTFYKYSLFLLYKIHTLLFYILNKNLSLYNYHINEFE</sequence>
<keyword evidence="1" id="KW-0812">Transmembrane</keyword>
<evidence type="ECO:0000313" key="2">
    <source>
        <dbReference type="EMBL" id="RNA32434.1"/>
    </source>
</evidence>
<keyword evidence="1" id="KW-1133">Transmembrane helix</keyword>
<keyword evidence="1" id="KW-0472">Membrane</keyword>
<reference evidence="2 3" key="1">
    <citation type="journal article" date="2018" name="Sci. Rep.">
        <title>Genomic signatures of local adaptation to the degree of environmental predictability in rotifers.</title>
        <authorList>
            <person name="Franch-Gras L."/>
            <person name="Hahn C."/>
            <person name="Garcia-Roger E.M."/>
            <person name="Carmona M.J."/>
            <person name="Serra M."/>
            <person name="Gomez A."/>
        </authorList>
    </citation>
    <scope>NUCLEOTIDE SEQUENCE [LARGE SCALE GENOMIC DNA]</scope>
    <source>
        <strain evidence="2">HYR1</strain>
    </source>
</reference>
<accession>A0A3M7S9G4</accession>
<comment type="caution">
    <text evidence="2">The sequence shown here is derived from an EMBL/GenBank/DDBJ whole genome shotgun (WGS) entry which is preliminary data.</text>
</comment>
<keyword evidence="3" id="KW-1185">Reference proteome</keyword>
<evidence type="ECO:0000313" key="3">
    <source>
        <dbReference type="Proteomes" id="UP000276133"/>
    </source>
</evidence>
<gene>
    <name evidence="2" type="ORF">BpHYR1_009647</name>
</gene>
<feature type="transmembrane region" description="Helical" evidence="1">
    <location>
        <begin position="12"/>
        <end position="28"/>
    </location>
</feature>
<organism evidence="2 3">
    <name type="scientific">Brachionus plicatilis</name>
    <name type="common">Marine rotifer</name>
    <name type="synonym">Brachionus muelleri</name>
    <dbReference type="NCBI Taxonomy" id="10195"/>
    <lineage>
        <taxon>Eukaryota</taxon>
        <taxon>Metazoa</taxon>
        <taxon>Spiralia</taxon>
        <taxon>Gnathifera</taxon>
        <taxon>Rotifera</taxon>
        <taxon>Eurotatoria</taxon>
        <taxon>Monogononta</taxon>
        <taxon>Pseudotrocha</taxon>
        <taxon>Ploima</taxon>
        <taxon>Brachionidae</taxon>
        <taxon>Brachionus</taxon>
    </lineage>
</organism>
<evidence type="ECO:0000256" key="1">
    <source>
        <dbReference type="SAM" id="Phobius"/>
    </source>
</evidence>
<feature type="transmembrane region" description="Helical" evidence="1">
    <location>
        <begin position="40"/>
        <end position="59"/>
    </location>
</feature>
<dbReference type="EMBL" id="REGN01001797">
    <property type="protein sequence ID" value="RNA32434.1"/>
    <property type="molecule type" value="Genomic_DNA"/>
</dbReference>
<protein>
    <submittedName>
        <fullName evidence="2">Uncharacterized protein</fullName>
    </submittedName>
</protein>
<dbReference type="AlphaFoldDB" id="A0A3M7S9G4"/>
<proteinExistence type="predicted"/>